<comment type="caution">
    <text evidence="9">The sequence shown here is derived from an EMBL/GenBank/DDBJ whole genome shotgun (WGS) entry which is preliminary data.</text>
</comment>
<dbReference type="PaxDb" id="67767-A0A0J7K7X1"/>
<dbReference type="PANTHER" id="PTHR22930:SF269">
    <property type="entry name" value="NUCLEASE HARBI1-LIKE PROTEIN"/>
    <property type="match status" value="1"/>
</dbReference>
<comment type="subcellular location">
    <subcellularLocation>
        <location evidence="2">Nucleus</location>
    </subcellularLocation>
</comment>
<evidence type="ECO:0000313" key="9">
    <source>
        <dbReference type="EMBL" id="KMQ86369.1"/>
    </source>
</evidence>
<proteinExistence type="inferred from homology"/>
<comment type="cofactor">
    <cofactor evidence="1">
        <name>a divalent metal cation</name>
        <dbReference type="ChEBI" id="CHEBI:60240"/>
    </cofactor>
</comment>
<dbReference type="Proteomes" id="UP000036403">
    <property type="component" value="Unassembled WGS sequence"/>
</dbReference>
<dbReference type="GO" id="GO:0005634">
    <property type="term" value="C:nucleus"/>
    <property type="evidence" value="ECO:0007669"/>
    <property type="project" value="UniProtKB-SubCell"/>
</dbReference>
<comment type="similarity">
    <text evidence="3">Belongs to the HARBI1 family.</text>
</comment>
<keyword evidence="10" id="KW-1185">Reference proteome</keyword>
<dbReference type="STRING" id="67767.A0A0J7K7X1"/>
<evidence type="ECO:0000256" key="2">
    <source>
        <dbReference type="ARBA" id="ARBA00004123"/>
    </source>
</evidence>
<evidence type="ECO:0000313" key="10">
    <source>
        <dbReference type="Proteomes" id="UP000036403"/>
    </source>
</evidence>
<evidence type="ECO:0000256" key="6">
    <source>
        <dbReference type="ARBA" id="ARBA00022801"/>
    </source>
</evidence>
<dbReference type="EMBL" id="LBMM01012170">
    <property type="protein sequence ID" value="KMQ86369.1"/>
    <property type="molecule type" value="Genomic_DNA"/>
</dbReference>
<evidence type="ECO:0000256" key="1">
    <source>
        <dbReference type="ARBA" id="ARBA00001968"/>
    </source>
</evidence>
<name>A0A0J7K7X1_LASNI</name>
<reference evidence="9 10" key="1">
    <citation type="submission" date="2015-04" db="EMBL/GenBank/DDBJ databases">
        <title>Lasius niger genome sequencing.</title>
        <authorList>
            <person name="Konorov E.A."/>
            <person name="Nikitin M.A."/>
            <person name="Kirill M.V."/>
            <person name="Chang P."/>
        </authorList>
    </citation>
    <scope>NUCLEOTIDE SEQUENCE [LARGE SCALE GENOMIC DNA]</scope>
    <source>
        <tissue evidence="9">Whole</tissue>
    </source>
</reference>
<feature type="domain" description="DDE Tnp4" evidence="8">
    <location>
        <begin position="4"/>
        <end position="157"/>
    </location>
</feature>
<dbReference type="InterPro" id="IPR045249">
    <property type="entry name" value="HARBI1-like"/>
</dbReference>
<evidence type="ECO:0000256" key="4">
    <source>
        <dbReference type="ARBA" id="ARBA00022722"/>
    </source>
</evidence>
<sequence length="236" mass="27404">CPDNSGSSYFNYKNSHSIVLLGICDAKYIFKFVEIGAYGRRSDGGIFKDSLMGKSFHHKRMNLPEPEPITSDGQPLPYILVGDEAFQLTDYLLRPYPGREHLNQDRIIFNYRLSRARRTIENTFGILVSRWRILKRPITCSMEKIMKIVQAIICLHNWLRLQDIEENQYVPPSMVDQDSPNGFIPGSWRKCIENSAFYDISKCGTNNSSRQAKEIREEFCRYFNSEGAVPWQFDHC</sequence>
<keyword evidence="6" id="KW-0378">Hydrolase</keyword>
<dbReference type="Pfam" id="PF13359">
    <property type="entry name" value="DDE_Tnp_4"/>
    <property type="match status" value="1"/>
</dbReference>
<evidence type="ECO:0000256" key="3">
    <source>
        <dbReference type="ARBA" id="ARBA00006958"/>
    </source>
</evidence>
<protein>
    <submittedName>
        <fullName evidence="9">Nuclease harbi1-like protein</fullName>
    </submittedName>
</protein>
<dbReference type="InterPro" id="IPR027806">
    <property type="entry name" value="HARBI1_dom"/>
</dbReference>
<keyword evidence="7" id="KW-0539">Nucleus</keyword>
<evidence type="ECO:0000256" key="7">
    <source>
        <dbReference type="ARBA" id="ARBA00023242"/>
    </source>
</evidence>
<dbReference type="GO" id="GO:0004518">
    <property type="term" value="F:nuclease activity"/>
    <property type="evidence" value="ECO:0007669"/>
    <property type="project" value="UniProtKB-KW"/>
</dbReference>
<feature type="non-terminal residue" evidence="9">
    <location>
        <position position="1"/>
    </location>
</feature>
<evidence type="ECO:0000256" key="5">
    <source>
        <dbReference type="ARBA" id="ARBA00022723"/>
    </source>
</evidence>
<dbReference type="GO" id="GO:0016787">
    <property type="term" value="F:hydrolase activity"/>
    <property type="evidence" value="ECO:0007669"/>
    <property type="project" value="UniProtKB-KW"/>
</dbReference>
<accession>A0A0J7K7X1</accession>
<organism evidence="9 10">
    <name type="scientific">Lasius niger</name>
    <name type="common">Black garden ant</name>
    <dbReference type="NCBI Taxonomy" id="67767"/>
    <lineage>
        <taxon>Eukaryota</taxon>
        <taxon>Metazoa</taxon>
        <taxon>Ecdysozoa</taxon>
        <taxon>Arthropoda</taxon>
        <taxon>Hexapoda</taxon>
        <taxon>Insecta</taxon>
        <taxon>Pterygota</taxon>
        <taxon>Neoptera</taxon>
        <taxon>Endopterygota</taxon>
        <taxon>Hymenoptera</taxon>
        <taxon>Apocrita</taxon>
        <taxon>Aculeata</taxon>
        <taxon>Formicoidea</taxon>
        <taxon>Formicidae</taxon>
        <taxon>Formicinae</taxon>
        <taxon>Lasius</taxon>
        <taxon>Lasius</taxon>
    </lineage>
</organism>
<evidence type="ECO:0000259" key="8">
    <source>
        <dbReference type="Pfam" id="PF13359"/>
    </source>
</evidence>
<dbReference type="OrthoDB" id="8193319at2759"/>
<keyword evidence="4" id="KW-0540">Nuclease</keyword>
<dbReference type="AlphaFoldDB" id="A0A0J7K7X1"/>
<keyword evidence="5" id="KW-0479">Metal-binding</keyword>
<dbReference type="GO" id="GO:0046872">
    <property type="term" value="F:metal ion binding"/>
    <property type="evidence" value="ECO:0007669"/>
    <property type="project" value="UniProtKB-KW"/>
</dbReference>
<gene>
    <name evidence="9" type="ORF">RF55_14651</name>
</gene>
<dbReference type="PANTHER" id="PTHR22930">
    <property type="match status" value="1"/>
</dbReference>